<keyword evidence="1" id="KW-0812">Transmembrane</keyword>
<dbReference type="Proteomes" id="UP000483362">
    <property type="component" value="Unassembled WGS sequence"/>
</dbReference>
<keyword evidence="1" id="KW-0472">Membrane</keyword>
<dbReference type="InterPro" id="IPR057436">
    <property type="entry name" value="5TMH_Lnb"/>
</dbReference>
<accession>A0A6L5XES2</accession>
<dbReference type="Pfam" id="PF25221">
    <property type="entry name" value="5TMH_Lnb"/>
    <property type="match status" value="1"/>
</dbReference>
<sequence>MVYFEVKQSCKVYLLSLFLALQSLLAVSQVSTAGVARAGDVQVSLVTIYPGSNLYEIYGHTELRVTDSLSDTYYNYGLFDFNAPHFVYRFVAGHTDYMCGGLPGYVALREYMGSGRKVVEQVLNLTADQARQVRQLLALNCLPQNATYRYKFLSDNCATRPRDIIERVLGKSLHYHIAAGEKQETYRDIMSHYNGNYPWEAFGIDLALGLSADTVISYRQKLFIPMHLMSAVASATVDRPGGGQEPLVTATRVLNPGSDQGTVLPPTPWWATPLALAVLLLAAVCYATWRDLRRGRLSRLCDSVLFLAYGLAGCIVYFLIFVSTHESTSPNLDGLWLHPFYLLPAVMVWVPRWRKPLLWLHGAMLVEMAVFMIVAPFLPQHFNIAFYPLMLVIVLRSFNYVMLNRNNASQ</sequence>
<keyword evidence="2" id="KW-0732">Signal</keyword>
<evidence type="ECO:0000313" key="6">
    <source>
        <dbReference type="Proteomes" id="UP000483362"/>
    </source>
</evidence>
<dbReference type="InterPro" id="IPR025178">
    <property type="entry name" value="Lnb_N"/>
</dbReference>
<feature type="domain" description="Lnb-like transmembrane" evidence="4">
    <location>
        <begin position="269"/>
        <end position="403"/>
    </location>
</feature>
<evidence type="ECO:0000313" key="5">
    <source>
        <dbReference type="EMBL" id="MSS17292.1"/>
    </source>
</evidence>
<feature type="transmembrane region" description="Helical" evidence="1">
    <location>
        <begin position="269"/>
        <end position="289"/>
    </location>
</feature>
<dbReference type="EMBL" id="VULT01000007">
    <property type="protein sequence ID" value="MSS17292.1"/>
    <property type="molecule type" value="Genomic_DNA"/>
</dbReference>
<reference evidence="5 6" key="1">
    <citation type="submission" date="2019-08" db="EMBL/GenBank/DDBJ databases">
        <title>In-depth cultivation of the pig gut microbiome towards novel bacterial diversity and tailored functional studies.</title>
        <authorList>
            <person name="Wylensek D."/>
            <person name="Hitch T.C.A."/>
            <person name="Clavel T."/>
        </authorList>
    </citation>
    <scope>NUCLEOTIDE SEQUENCE [LARGE SCALE GENOMIC DNA]</scope>
    <source>
        <strain evidence="5 6">Oil-RF-744-WCA-WT-10</strain>
    </source>
</reference>
<comment type="caution">
    <text evidence="5">The sequence shown here is derived from an EMBL/GenBank/DDBJ whole genome shotgun (WGS) entry which is preliminary data.</text>
</comment>
<feature type="domain" description="Lnb N-terminal periplasmic" evidence="3">
    <location>
        <begin position="38"/>
        <end position="188"/>
    </location>
</feature>
<dbReference type="AlphaFoldDB" id="A0A6L5XES2"/>
<proteinExistence type="predicted"/>
<feature type="signal peptide" evidence="2">
    <location>
        <begin position="1"/>
        <end position="28"/>
    </location>
</feature>
<evidence type="ECO:0000256" key="1">
    <source>
        <dbReference type="SAM" id="Phobius"/>
    </source>
</evidence>
<feature type="transmembrane region" description="Helical" evidence="1">
    <location>
        <begin position="357"/>
        <end position="378"/>
    </location>
</feature>
<feature type="transmembrane region" description="Helical" evidence="1">
    <location>
        <begin position="384"/>
        <end position="403"/>
    </location>
</feature>
<keyword evidence="1" id="KW-1133">Transmembrane helix</keyword>
<dbReference type="Pfam" id="PF13387">
    <property type="entry name" value="Lnb_N"/>
    <property type="match status" value="1"/>
</dbReference>
<keyword evidence="6" id="KW-1185">Reference proteome</keyword>
<evidence type="ECO:0000259" key="3">
    <source>
        <dbReference type="Pfam" id="PF13387"/>
    </source>
</evidence>
<protein>
    <submittedName>
        <fullName evidence="5">DUF4105 domain-containing protein</fullName>
    </submittedName>
</protein>
<name>A0A6L5XES2_9BACT</name>
<evidence type="ECO:0000256" key="2">
    <source>
        <dbReference type="SAM" id="SignalP"/>
    </source>
</evidence>
<evidence type="ECO:0000259" key="4">
    <source>
        <dbReference type="Pfam" id="PF25221"/>
    </source>
</evidence>
<gene>
    <name evidence="5" type="ORF">FYJ29_05875</name>
</gene>
<organism evidence="5 6">
    <name type="scientific">Sodaliphilus pleomorphus</name>
    <dbReference type="NCBI Taxonomy" id="2606626"/>
    <lineage>
        <taxon>Bacteria</taxon>
        <taxon>Pseudomonadati</taxon>
        <taxon>Bacteroidota</taxon>
        <taxon>Bacteroidia</taxon>
        <taxon>Bacteroidales</taxon>
        <taxon>Muribaculaceae</taxon>
        <taxon>Sodaliphilus</taxon>
    </lineage>
</organism>
<feature type="chain" id="PRO_5027057914" evidence="2">
    <location>
        <begin position="29"/>
        <end position="410"/>
    </location>
</feature>
<feature type="transmembrane region" description="Helical" evidence="1">
    <location>
        <begin position="334"/>
        <end position="350"/>
    </location>
</feature>
<feature type="transmembrane region" description="Helical" evidence="1">
    <location>
        <begin position="301"/>
        <end position="322"/>
    </location>
</feature>